<accession>A0A413EP60</accession>
<feature type="chain" id="PRO_5019342934" evidence="1">
    <location>
        <begin position="22"/>
        <end position="333"/>
    </location>
</feature>
<dbReference type="PROSITE" id="PS51257">
    <property type="entry name" value="PROKAR_LIPOPROTEIN"/>
    <property type="match status" value="1"/>
</dbReference>
<organism evidence="2 3">
    <name type="scientific">Bacteroides ovatus</name>
    <dbReference type="NCBI Taxonomy" id="28116"/>
    <lineage>
        <taxon>Bacteria</taxon>
        <taxon>Pseudomonadati</taxon>
        <taxon>Bacteroidota</taxon>
        <taxon>Bacteroidia</taxon>
        <taxon>Bacteroidales</taxon>
        <taxon>Bacteroidaceae</taxon>
        <taxon>Bacteroides</taxon>
    </lineage>
</organism>
<dbReference type="RefSeq" id="WP_117514941.1">
    <property type="nucleotide sequence ID" value="NZ_JAQCPI010000016.1"/>
</dbReference>
<keyword evidence="1" id="KW-0732">Signal</keyword>
<gene>
    <name evidence="2" type="ORF">DWV35_14125</name>
</gene>
<dbReference type="Proteomes" id="UP000286031">
    <property type="component" value="Unassembled WGS sequence"/>
</dbReference>
<dbReference type="InterPro" id="IPR025049">
    <property type="entry name" value="Mfa-like_1"/>
</dbReference>
<name>A0A413EP60_BACOV</name>
<evidence type="ECO:0000313" key="3">
    <source>
        <dbReference type="Proteomes" id="UP000286031"/>
    </source>
</evidence>
<dbReference type="EMBL" id="QSBI01000017">
    <property type="protein sequence ID" value="RGX09094.1"/>
    <property type="molecule type" value="Genomic_DNA"/>
</dbReference>
<reference evidence="2 3" key="1">
    <citation type="submission" date="2018-08" db="EMBL/GenBank/DDBJ databases">
        <title>A genome reference for cultivated species of the human gut microbiota.</title>
        <authorList>
            <person name="Zou Y."/>
            <person name="Xue W."/>
            <person name="Luo G."/>
        </authorList>
    </citation>
    <scope>NUCLEOTIDE SEQUENCE [LARGE SCALE GENOMIC DNA]</scope>
    <source>
        <strain evidence="2 3">AF04-46</strain>
    </source>
</reference>
<comment type="caution">
    <text evidence="2">The sequence shown here is derived from an EMBL/GenBank/DDBJ whole genome shotgun (WGS) entry which is preliminary data.</text>
</comment>
<dbReference type="InterPro" id="IPR042278">
    <property type="entry name" value="Mfa-like_1_N"/>
</dbReference>
<protein>
    <submittedName>
        <fullName evidence="2">Fimbrillin family protein</fullName>
    </submittedName>
</protein>
<dbReference type="AlphaFoldDB" id="A0A413EP60"/>
<dbReference type="CDD" id="cd13121">
    <property type="entry name" value="BF2867_like_C"/>
    <property type="match status" value="1"/>
</dbReference>
<evidence type="ECO:0000256" key="1">
    <source>
        <dbReference type="SAM" id="SignalP"/>
    </source>
</evidence>
<dbReference type="Pfam" id="PF13149">
    <property type="entry name" value="Mfa_like_1"/>
    <property type="match status" value="1"/>
</dbReference>
<dbReference type="Gene3D" id="2.60.40.2630">
    <property type="match status" value="1"/>
</dbReference>
<dbReference type="CDD" id="cd13120">
    <property type="entry name" value="BF2867_like_N"/>
    <property type="match status" value="1"/>
</dbReference>
<proteinExistence type="predicted"/>
<feature type="signal peptide" evidence="1">
    <location>
        <begin position="1"/>
        <end position="21"/>
    </location>
</feature>
<dbReference type="Gene3D" id="2.60.40.2620">
    <property type="entry name" value="Fimbrillin-like"/>
    <property type="match status" value="1"/>
</dbReference>
<sequence>MMRKTNLFAVLTAVVALTFTACTNIEDVAMPEQKVLDFSVFANKNTRAAETGSTLKTDGKAFGVWGYSTFETVDTDVFLNQEVKYNGTTSAWEYSPLKYWDTRSSYEFYAYYPYKASGVTIDDNKNITVTDFTVEPLVANHVDLMLADKVTRLANAPVNQVTFNFNHLLSNINLSFKKDVGIAETKVTLKTVKIYGMSKKGTFVQSQVPEWAISDTDFVGASDSNLENLASDNVLDVATAVTFNDMLFIPQNTNSVKVDVTYNLGESGAEQPFTRTLDLSYDASDRTYNPVAWGQNQKITYNFIISANAIEFGDPTVEDWTTTIPDVEVPSIN</sequence>
<evidence type="ECO:0000313" key="2">
    <source>
        <dbReference type="EMBL" id="RGX09094.1"/>
    </source>
</evidence>